<protein>
    <recommendedName>
        <fullName evidence="3">MOSC domain-containing protein</fullName>
    </recommendedName>
</protein>
<evidence type="ECO:0008006" key="3">
    <source>
        <dbReference type="Google" id="ProtNLM"/>
    </source>
</evidence>
<gene>
    <name evidence="1" type="ORF">HMPREF9607_01675</name>
</gene>
<evidence type="ECO:0000313" key="1">
    <source>
        <dbReference type="EMBL" id="EFS92047.1"/>
    </source>
</evidence>
<evidence type="ECO:0000313" key="2">
    <source>
        <dbReference type="Proteomes" id="UP000003179"/>
    </source>
</evidence>
<reference evidence="1" key="1">
    <citation type="submission" date="2010-08" db="EMBL/GenBank/DDBJ databases">
        <authorList>
            <person name="Weinstock G."/>
            <person name="Sodergren E."/>
            <person name="Clifton S."/>
            <person name="Fulton L."/>
            <person name="Fulton B."/>
            <person name="Courtney L."/>
            <person name="Fronick C."/>
            <person name="Harrison M."/>
            <person name="Strong C."/>
            <person name="Farmer C."/>
            <person name="Delahaunty K."/>
            <person name="Markovic C."/>
            <person name="Hall O."/>
            <person name="Minx P."/>
            <person name="Tomlinson C."/>
            <person name="Mitreva M."/>
            <person name="Hou S."/>
            <person name="Chen J."/>
            <person name="Wollam A."/>
            <person name="Pepin K.H."/>
            <person name="Johnson M."/>
            <person name="Bhonagiri V."/>
            <person name="Zhang X."/>
            <person name="Suruliraj S."/>
            <person name="Warren W."/>
            <person name="Chinwalla A."/>
            <person name="Mardis E.R."/>
            <person name="Wilson R.K."/>
        </authorList>
    </citation>
    <scope>NUCLEOTIDE SEQUENCE [LARGE SCALE GENOMIC DNA]</scope>
    <source>
        <strain evidence="1">HL044PA1</strain>
    </source>
</reference>
<keyword evidence="2" id="KW-1185">Reference proteome</keyword>
<dbReference type="EMBL" id="ADZU01000028">
    <property type="protein sequence ID" value="EFS92047.1"/>
    <property type="molecule type" value="Genomic_DNA"/>
</dbReference>
<sequence>MRNIVGERFIAGIVLTWAERGQLIGTRVMAPCRPCGGLEPSQP</sequence>
<dbReference type="Proteomes" id="UP000003179">
    <property type="component" value="Unassembled WGS sequence"/>
</dbReference>
<organism evidence="1 2">
    <name type="scientific">Cutibacterium modestum HL044PA1</name>
    <dbReference type="NCBI Taxonomy" id="765109"/>
    <lineage>
        <taxon>Bacteria</taxon>
        <taxon>Bacillati</taxon>
        <taxon>Actinomycetota</taxon>
        <taxon>Actinomycetes</taxon>
        <taxon>Propionibacteriales</taxon>
        <taxon>Propionibacteriaceae</taxon>
        <taxon>Cutibacterium</taxon>
        <taxon>Cutibacterium modestum</taxon>
    </lineage>
</organism>
<accession>A0ABP2K7D2</accession>
<name>A0ABP2K7D2_9ACTN</name>
<comment type="caution">
    <text evidence="1">The sequence shown here is derived from an EMBL/GenBank/DDBJ whole genome shotgun (WGS) entry which is preliminary data.</text>
</comment>
<proteinExistence type="predicted"/>